<keyword evidence="10" id="KW-1185">Reference proteome</keyword>
<keyword evidence="5" id="KW-0598">Phosphotransferase system</keyword>
<dbReference type="InterPro" id="IPR004715">
    <property type="entry name" value="PTS_IIA_fruc"/>
</dbReference>
<dbReference type="PANTHER" id="PTHR47738:SF1">
    <property type="entry name" value="NITROGEN REGULATORY PROTEIN"/>
    <property type="match status" value="1"/>
</dbReference>
<reference evidence="8" key="3">
    <citation type="journal article" date="2022" name="Int. J. Syst. Evol. Microbiol.">
        <title>Caproicibacterium lactatifermentans sp. nov., isolated from pit clay used for the production of Chinese strong aroma-type liquor.</title>
        <authorList>
            <person name="Wang H."/>
            <person name="Gu Y."/>
            <person name="Zhao D."/>
            <person name="Qiao Z."/>
            <person name="Zheng J."/>
            <person name="Gao J."/>
            <person name="Ren C."/>
            <person name="Xu Y."/>
        </authorList>
    </citation>
    <scope>NUCLEOTIDE SEQUENCE</scope>
    <source>
        <strain evidence="8">JNU-WLY1368</strain>
    </source>
</reference>
<reference evidence="8" key="2">
    <citation type="journal article" date="2021" name="Appl. Environ. Microbiol.">
        <title>Adaptability of a Caproate-Producing Bacterium Contributes to Its Dominance in an Anaerobic Fermentation System.</title>
        <authorList>
            <person name="Wang H."/>
            <person name="Gu Y."/>
            <person name="Zhou W."/>
            <person name="Zhao D."/>
            <person name="Qiao Z."/>
            <person name="Zheng J."/>
            <person name="Gao J."/>
            <person name="Chen X."/>
            <person name="Ren C."/>
            <person name="Xu Y."/>
        </authorList>
    </citation>
    <scope>NUCLEOTIDE SEQUENCE</scope>
    <source>
        <strain evidence="8">JNU-WLY1368</strain>
    </source>
</reference>
<evidence type="ECO:0000256" key="4">
    <source>
        <dbReference type="ARBA" id="ARBA00022679"/>
    </source>
</evidence>
<dbReference type="EMBL" id="CP046161">
    <property type="protein sequence ID" value="QKO30242.1"/>
    <property type="molecule type" value="Genomic_DNA"/>
</dbReference>
<gene>
    <name evidence="7" type="ORF">GJQ69_00895</name>
    <name evidence="8" type="ORF">GKP14_03965</name>
</gene>
<organism evidence="7 9">
    <name type="scientific">Caproicibacterium lactatifermentans</name>
    <dbReference type="NCBI Taxonomy" id="2666138"/>
    <lineage>
        <taxon>Bacteria</taxon>
        <taxon>Bacillati</taxon>
        <taxon>Bacillota</taxon>
        <taxon>Clostridia</taxon>
        <taxon>Eubacteriales</taxon>
        <taxon>Oscillospiraceae</taxon>
        <taxon>Caproicibacterium</taxon>
    </lineage>
</organism>
<dbReference type="Gene3D" id="3.40.930.10">
    <property type="entry name" value="Mannitol-specific EII, Chain A"/>
    <property type="match status" value="1"/>
</dbReference>
<dbReference type="PANTHER" id="PTHR47738">
    <property type="entry name" value="PTS SYSTEM FRUCTOSE-LIKE EIIA COMPONENT-RELATED"/>
    <property type="match status" value="1"/>
</dbReference>
<dbReference type="InterPro" id="IPR002178">
    <property type="entry name" value="PTS_EIIA_type-2_dom"/>
</dbReference>
<keyword evidence="4" id="KW-0808">Transferase</keyword>
<evidence type="ECO:0000313" key="8">
    <source>
        <dbReference type="EMBL" id="QKO30242.1"/>
    </source>
</evidence>
<reference evidence="9 10" key="1">
    <citation type="submission" date="2019-11" db="EMBL/GenBank/DDBJ databases">
        <authorList>
            <person name="Ren C."/>
            <person name="Wang H."/>
            <person name="Xu Y."/>
        </authorList>
    </citation>
    <scope>NUCLEOTIDE SEQUENCE [LARGE SCALE GENOMIC DNA]</scope>
    <source>
        <strain evidence="10">JNU-WLY1368</strain>
        <strain evidence="7 9">LBM 19010</strain>
    </source>
</reference>
<dbReference type="Proteomes" id="UP000501316">
    <property type="component" value="Chromosome"/>
</dbReference>
<dbReference type="RefSeq" id="WP_157658876.1">
    <property type="nucleotide sequence ID" value="NZ_CP046051.1"/>
</dbReference>
<dbReference type="PROSITE" id="PS51094">
    <property type="entry name" value="PTS_EIIA_TYPE_2"/>
    <property type="match status" value="1"/>
</dbReference>
<evidence type="ECO:0000313" key="9">
    <source>
        <dbReference type="Proteomes" id="UP000501316"/>
    </source>
</evidence>
<keyword evidence="1" id="KW-0813">Transport</keyword>
<keyword evidence="3 7" id="KW-0762">Sugar transport</keyword>
<name>A0A859DT35_9FIRM</name>
<dbReference type="InterPro" id="IPR016152">
    <property type="entry name" value="PTrfase/Anion_transptr"/>
</dbReference>
<feature type="domain" description="PTS EIIA type-2" evidence="6">
    <location>
        <begin position="4"/>
        <end position="150"/>
    </location>
</feature>
<dbReference type="CDD" id="cd00211">
    <property type="entry name" value="PTS_IIA_fru"/>
    <property type="match status" value="1"/>
</dbReference>
<proteinExistence type="predicted"/>
<dbReference type="GO" id="GO:0030295">
    <property type="term" value="F:protein kinase activator activity"/>
    <property type="evidence" value="ECO:0007669"/>
    <property type="project" value="TreeGrafter"/>
</dbReference>
<evidence type="ECO:0000259" key="6">
    <source>
        <dbReference type="PROSITE" id="PS51094"/>
    </source>
</evidence>
<dbReference type="GO" id="GO:0009401">
    <property type="term" value="P:phosphoenolpyruvate-dependent sugar phosphotransferase system"/>
    <property type="evidence" value="ECO:0007669"/>
    <property type="project" value="UniProtKB-KW"/>
</dbReference>
<dbReference type="Pfam" id="PF00359">
    <property type="entry name" value="PTS_EIIA_2"/>
    <property type="match status" value="1"/>
</dbReference>
<evidence type="ECO:0000256" key="1">
    <source>
        <dbReference type="ARBA" id="ARBA00022448"/>
    </source>
</evidence>
<dbReference type="EMBL" id="CP046051">
    <property type="protein sequence ID" value="QKN23171.1"/>
    <property type="molecule type" value="Genomic_DNA"/>
</dbReference>
<dbReference type="KEGG" id="clf:GJQ69_00895"/>
<dbReference type="GO" id="GO:0016020">
    <property type="term" value="C:membrane"/>
    <property type="evidence" value="ECO:0007669"/>
    <property type="project" value="InterPro"/>
</dbReference>
<evidence type="ECO:0000313" key="7">
    <source>
        <dbReference type="EMBL" id="QKN23171.1"/>
    </source>
</evidence>
<dbReference type="PROSITE" id="PS00372">
    <property type="entry name" value="PTS_EIIA_TYPE_2_HIS"/>
    <property type="match status" value="1"/>
</dbReference>
<sequence length="156" mass="17395">MIKDLLKPENIHFDVNPGHSKKSALKAISKLCGEHYSTIKESALYKNFVGREKIESTGFGGGIAIPHAKIDNLTNPFIAIVRFSKPVDWDSIDGKSVQVAIALVMPTVDTDNTHLEVLSHFSRKLADDEFLNRLLTEPDAVALYNYIIEQMGEELK</sequence>
<dbReference type="NCBIfam" id="TIGR00848">
    <property type="entry name" value="fruA"/>
    <property type="match status" value="1"/>
</dbReference>
<evidence type="ECO:0000256" key="2">
    <source>
        <dbReference type="ARBA" id="ARBA00022553"/>
    </source>
</evidence>
<dbReference type="AlphaFoldDB" id="A0A859DT35"/>
<accession>A0A859DT35</accession>
<evidence type="ECO:0000256" key="3">
    <source>
        <dbReference type="ARBA" id="ARBA00022597"/>
    </source>
</evidence>
<dbReference type="SUPFAM" id="SSF55804">
    <property type="entry name" value="Phoshotransferase/anion transport protein"/>
    <property type="match status" value="1"/>
</dbReference>
<evidence type="ECO:0000256" key="5">
    <source>
        <dbReference type="ARBA" id="ARBA00022683"/>
    </source>
</evidence>
<keyword evidence="2" id="KW-0597">Phosphoprotein</keyword>
<dbReference type="GO" id="GO:0008982">
    <property type="term" value="F:protein-N(PI)-phosphohistidine-sugar phosphotransferase activity"/>
    <property type="evidence" value="ECO:0007669"/>
    <property type="project" value="InterPro"/>
</dbReference>
<dbReference type="InterPro" id="IPR051541">
    <property type="entry name" value="PTS_SugarTrans_NitroReg"/>
</dbReference>
<evidence type="ECO:0000313" key="10">
    <source>
        <dbReference type="Proteomes" id="UP000509623"/>
    </source>
</evidence>
<protein>
    <submittedName>
        <fullName evidence="7">PTS sugar transporter subunit IIA</fullName>
    </submittedName>
</protein>
<dbReference type="Proteomes" id="UP000509623">
    <property type="component" value="Chromosome"/>
</dbReference>